<name>A0A9W7WB32_TRIRA</name>
<dbReference type="AlphaFoldDB" id="A0A9W7WB32"/>
<gene>
    <name evidence="1" type="ORF">IRJ41_025114</name>
</gene>
<sequence>PLKEQNCDPPVGNRCSGPYGCEFPPPNRVTALLRKAPIVVVDSGRSPARRETHIDVNIVRKDVPQLVTAPLMTPLSWWDLEKLS</sequence>
<keyword evidence="2" id="KW-1185">Reference proteome</keyword>
<accession>A0A9W7WB32</accession>
<evidence type="ECO:0000313" key="1">
    <source>
        <dbReference type="EMBL" id="KAI7793591.1"/>
    </source>
</evidence>
<feature type="non-terminal residue" evidence="1">
    <location>
        <position position="84"/>
    </location>
</feature>
<comment type="caution">
    <text evidence="1">The sequence shown here is derived from an EMBL/GenBank/DDBJ whole genome shotgun (WGS) entry which is preliminary data.</text>
</comment>
<reference evidence="1" key="1">
    <citation type="submission" date="2021-02" db="EMBL/GenBank/DDBJ databases">
        <title>Comparative genomics reveals that relaxation of natural selection precedes convergent phenotypic evolution of cavefish.</title>
        <authorList>
            <person name="Peng Z."/>
        </authorList>
    </citation>
    <scope>NUCLEOTIDE SEQUENCE</scope>
    <source>
        <tissue evidence="1">Muscle</tissue>
    </source>
</reference>
<organism evidence="1 2">
    <name type="scientific">Triplophysa rosa</name>
    <name type="common">Cave loach</name>
    <dbReference type="NCBI Taxonomy" id="992332"/>
    <lineage>
        <taxon>Eukaryota</taxon>
        <taxon>Metazoa</taxon>
        <taxon>Chordata</taxon>
        <taxon>Craniata</taxon>
        <taxon>Vertebrata</taxon>
        <taxon>Euteleostomi</taxon>
        <taxon>Actinopterygii</taxon>
        <taxon>Neopterygii</taxon>
        <taxon>Teleostei</taxon>
        <taxon>Ostariophysi</taxon>
        <taxon>Cypriniformes</taxon>
        <taxon>Nemacheilidae</taxon>
        <taxon>Triplophysa</taxon>
    </lineage>
</organism>
<proteinExistence type="predicted"/>
<dbReference type="EMBL" id="JAFHDT010000022">
    <property type="protein sequence ID" value="KAI7793591.1"/>
    <property type="molecule type" value="Genomic_DNA"/>
</dbReference>
<dbReference type="Proteomes" id="UP001059041">
    <property type="component" value="Linkage Group LG22"/>
</dbReference>
<evidence type="ECO:0000313" key="2">
    <source>
        <dbReference type="Proteomes" id="UP001059041"/>
    </source>
</evidence>
<protein>
    <submittedName>
        <fullName evidence="1">Uncharacterized protein</fullName>
    </submittedName>
</protein>